<keyword evidence="2" id="KW-0812">Transmembrane</keyword>
<sequence>MSGLETAIRNALDRAERGDGQVRARIYQSARQALDAGLRKQGVTDNLVIMQQRKRLEDKISEIENEEIDRLAQSAQPVPAPDVDPFVEIDAPVRQTTSHVVPDVSVSVDAPRAPAPHVAEAGALGGVTRSGATADHHSERPSMAPDIAPAGYESEPVPGTLPEASPVGEVAEPTGAKGRKGRKVKASAEIPAGRRRRKKRGFLSHLLTWIITLGVVAVGCFFFYQSGMVQSIIEDAVRSANRPSALQSSGQGPSVLSSRGGFSEEWASIFQPQQGAAFTAGSQARAEIATGTEAQALKVTSATSDAAGDVAIAVPVEILRELAGKSSTLALTIQSAANQHSQISVRCDFGSLGSCSRHRFTATQEKLDALFKVSFDRTMAPNAPGRIIVNTGIQGADRPVFIYSVRALPGQ</sequence>
<proteinExistence type="predicted"/>
<keyword evidence="2" id="KW-1133">Transmembrane helix</keyword>
<keyword evidence="2" id="KW-0472">Membrane</keyword>
<feature type="transmembrane region" description="Helical" evidence="2">
    <location>
        <begin position="202"/>
        <end position="224"/>
    </location>
</feature>
<dbReference type="RefSeq" id="WP_183992690.1">
    <property type="nucleotide sequence ID" value="NZ_BMHW01000002.1"/>
</dbReference>
<comment type="caution">
    <text evidence="3">The sequence shown here is derived from an EMBL/GenBank/DDBJ whole genome shotgun (WGS) entry which is preliminary data.</text>
</comment>
<organism evidence="3 4">
    <name type="scientific">Rhizobium wenxiniae</name>
    <dbReference type="NCBI Taxonomy" id="1737357"/>
    <lineage>
        <taxon>Bacteria</taxon>
        <taxon>Pseudomonadati</taxon>
        <taxon>Pseudomonadota</taxon>
        <taxon>Alphaproteobacteria</taxon>
        <taxon>Hyphomicrobiales</taxon>
        <taxon>Rhizobiaceae</taxon>
        <taxon>Rhizobium/Agrobacterium group</taxon>
        <taxon>Rhizobium</taxon>
    </lineage>
</organism>
<evidence type="ECO:0000313" key="4">
    <source>
        <dbReference type="Proteomes" id="UP000547879"/>
    </source>
</evidence>
<evidence type="ECO:0000256" key="2">
    <source>
        <dbReference type="SAM" id="Phobius"/>
    </source>
</evidence>
<protein>
    <recommendedName>
        <fullName evidence="5">Biotin transporter BioY</fullName>
    </recommendedName>
</protein>
<accession>A0A7W9Y6G8</accession>
<dbReference type="AlphaFoldDB" id="A0A7W9Y6G8"/>
<name>A0A7W9Y6G8_9HYPH</name>
<keyword evidence="4" id="KW-1185">Reference proteome</keyword>
<dbReference type="EMBL" id="JACHEG010000002">
    <property type="protein sequence ID" value="MBB6162889.1"/>
    <property type="molecule type" value="Genomic_DNA"/>
</dbReference>
<reference evidence="3 4" key="1">
    <citation type="submission" date="2020-08" db="EMBL/GenBank/DDBJ databases">
        <title>Genomic Encyclopedia of Type Strains, Phase IV (KMG-IV): sequencing the most valuable type-strain genomes for metagenomic binning, comparative biology and taxonomic classification.</title>
        <authorList>
            <person name="Goeker M."/>
        </authorList>
    </citation>
    <scope>NUCLEOTIDE SEQUENCE [LARGE SCALE GENOMIC DNA]</scope>
    <source>
        <strain evidence="3 4">DSM 100734</strain>
    </source>
</reference>
<dbReference type="Proteomes" id="UP000547879">
    <property type="component" value="Unassembled WGS sequence"/>
</dbReference>
<feature type="region of interest" description="Disordered" evidence="1">
    <location>
        <begin position="118"/>
        <end position="194"/>
    </location>
</feature>
<gene>
    <name evidence="3" type="ORF">HNQ72_002707</name>
</gene>
<evidence type="ECO:0008006" key="5">
    <source>
        <dbReference type="Google" id="ProtNLM"/>
    </source>
</evidence>
<evidence type="ECO:0000256" key="1">
    <source>
        <dbReference type="SAM" id="MobiDB-lite"/>
    </source>
</evidence>
<evidence type="ECO:0000313" key="3">
    <source>
        <dbReference type="EMBL" id="MBB6162889.1"/>
    </source>
</evidence>